<accession>A0A2Z2PVF6</accession>
<sequence length="67" mass="7259">MKGAVEVSLVEIGRRLAQYLVGLTKLADLTLQGIHLLGQIARQACSFPGIDLGLLQPSMQRRVADLD</sequence>
<proteinExistence type="predicted"/>
<protein>
    <submittedName>
        <fullName evidence="1">Uncharacterized protein</fullName>
    </submittedName>
</protein>
<reference evidence="1" key="1">
    <citation type="submission" date="2016-10" db="EMBL/GenBank/DDBJ databases">
        <title>Agrobacterium Ti plasmids: Classification based on T-DNA and Vir regions organization.</title>
        <authorList>
            <person name="Nabi N."/>
            <person name="Vial L."/>
            <person name="Ben Hafsa A."/>
            <person name="Chapulliot D."/>
            <person name="Berard A."/>
            <person name="Chauveau A."/>
            <person name="Le Paslier M.-C."/>
            <person name="Harzallah Skhiri F."/>
            <person name="Brunel D."/>
            <person name="Nesme X."/>
            <person name="Chaouachi M."/>
        </authorList>
    </citation>
    <scope>NUCLEOTIDE SEQUENCE</scope>
    <source>
        <strain evidence="1">CFBP2407</strain>
        <plasmid evidence="1">pTi_CFBP2407</plasmid>
    </source>
</reference>
<organism evidence="1">
    <name type="scientific">Agrobacterium tumefaciens</name>
    <dbReference type="NCBI Taxonomy" id="358"/>
    <lineage>
        <taxon>Bacteria</taxon>
        <taxon>Pseudomonadati</taxon>
        <taxon>Pseudomonadota</taxon>
        <taxon>Alphaproteobacteria</taxon>
        <taxon>Hyphomicrobiales</taxon>
        <taxon>Rhizobiaceae</taxon>
        <taxon>Rhizobium/Agrobacterium group</taxon>
        <taxon>Agrobacterium</taxon>
        <taxon>Agrobacterium tumefaciens complex</taxon>
    </lineage>
</organism>
<name>A0A2Z2PVF6_AGRTU</name>
<evidence type="ECO:0000313" key="1">
    <source>
        <dbReference type="EMBL" id="ASK46907.1"/>
    </source>
</evidence>
<dbReference type="AlphaFoldDB" id="A0A2Z2PVF6"/>
<keyword evidence="1" id="KW-0614">Plasmid</keyword>
<dbReference type="EMBL" id="KY000060">
    <property type="protein sequence ID" value="ASK46907.1"/>
    <property type="molecule type" value="Genomic_DNA"/>
</dbReference>
<geneLocation type="plasmid" evidence="1">
    <name>pTi_CFBP2407</name>
</geneLocation>